<accession>A0A8J4ENA3</accession>
<feature type="compositionally biased region" description="Gly residues" evidence="1">
    <location>
        <begin position="333"/>
        <end position="358"/>
    </location>
</feature>
<feature type="region of interest" description="Disordered" evidence="1">
    <location>
        <begin position="316"/>
        <end position="379"/>
    </location>
</feature>
<proteinExistence type="predicted"/>
<protein>
    <submittedName>
        <fullName evidence="2">Uncharacterized protein</fullName>
    </submittedName>
</protein>
<dbReference type="Gene3D" id="1.10.287.1060">
    <property type="entry name" value="ESAT-6-like"/>
    <property type="match status" value="1"/>
</dbReference>
<organism evidence="2 3">
    <name type="scientific">Actinocatenispora comari</name>
    <dbReference type="NCBI Taxonomy" id="2807577"/>
    <lineage>
        <taxon>Bacteria</taxon>
        <taxon>Bacillati</taxon>
        <taxon>Actinomycetota</taxon>
        <taxon>Actinomycetes</taxon>
        <taxon>Micromonosporales</taxon>
        <taxon>Micromonosporaceae</taxon>
        <taxon>Actinocatenispora</taxon>
    </lineage>
</organism>
<keyword evidence="3" id="KW-1185">Reference proteome</keyword>
<dbReference type="AlphaFoldDB" id="A0A8J4ENA3"/>
<name>A0A8J4ENA3_9ACTN</name>
<gene>
    <name evidence="2" type="ORF">NUM_27430</name>
</gene>
<evidence type="ECO:0000256" key="1">
    <source>
        <dbReference type="SAM" id="MobiDB-lite"/>
    </source>
</evidence>
<dbReference type="Proteomes" id="UP000614996">
    <property type="component" value="Unassembled WGS sequence"/>
</dbReference>
<dbReference type="SUPFAM" id="SSF140453">
    <property type="entry name" value="EsxAB dimer-like"/>
    <property type="match status" value="1"/>
</dbReference>
<comment type="caution">
    <text evidence="2">The sequence shown here is derived from an EMBL/GenBank/DDBJ whole genome shotgun (WGS) entry which is preliminary data.</text>
</comment>
<reference evidence="3" key="1">
    <citation type="journal article" date="2021" name="Int. J. Syst. Evol. Microbiol.">
        <title>Actinocatenispora comari sp. nov., an endophytic actinomycete isolated from aerial parts of Comarum salesowianum.</title>
        <authorList>
            <person name="Oyunbileg N."/>
            <person name="Iizaka Y."/>
            <person name="Hamada M."/>
            <person name="Davaapurev B.O."/>
            <person name="Fukumoto A."/>
            <person name="Tsetseg B."/>
            <person name="Kato F."/>
            <person name="Tamura T."/>
            <person name="Batkhuu J."/>
            <person name="Anzai Y."/>
        </authorList>
    </citation>
    <scope>NUCLEOTIDE SEQUENCE [LARGE SCALE GENOMIC DNA]</scope>
    <source>
        <strain evidence="3">NUM-2625</strain>
    </source>
</reference>
<dbReference type="InterPro" id="IPR036689">
    <property type="entry name" value="ESAT-6-like_sf"/>
</dbReference>
<evidence type="ECO:0000313" key="2">
    <source>
        <dbReference type="EMBL" id="GIL27489.1"/>
    </source>
</evidence>
<dbReference type="RefSeq" id="WP_207125229.1">
    <property type="nucleotide sequence ID" value="NZ_BOPO01000045.1"/>
</dbReference>
<sequence length="419" mass="40415">MTAFPNSSAMDATAAGGGPITMLPLIVTGQPAQILQHVTEVLGKATQFISLLEDLDKARKQLGEIWSGHASESALTKIAESLQQFEKIIKAIQDGAKLLQEAAQLVQTVQTAYRSIVSAVNPTVAALMSNPWTHAAARALSTATSGTLRSFIQAIGQLLNALGVTKLGTVLTDLGTVIGALQQLFGGGSAGAGGALPGGGVSGSPVTAPGAVTTVASGTGQQAIAGGLGSAGLPTMTPVTGTTAATGLQGLLNVPGQVTNGVTAGLGLGTAGLGTAGLGTAGLGTAGLGTAGVPSWMTGYNPTALGGAGVADNSWIPVDGNGDSGSADTGSAGDSGSGDSGSDGDSGSGHSGGDGGATTTGSGDVHETTITATKGDLSVTVEVPVEQGHATGIDLNVSSGSESIAEHVDIDANGAVSVS</sequence>
<evidence type="ECO:0000313" key="3">
    <source>
        <dbReference type="Proteomes" id="UP000614996"/>
    </source>
</evidence>
<dbReference type="EMBL" id="BOPO01000045">
    <property type="protein sequence ID" value="GIL27489.1"/>
    <property type="molecule type" value="Genomic_DNA"/>
</dbReference>
<feature type="compositionally biased region" description="Low complexity" evidence="1">
    <location>
        <begin position="319"/>
        <end position="332"/>
    </location>
</feature>